<feature type="chain" id="PRO_5045483449" evidence="1">
    <location>
        <begin position="23"/>
        <end position="300"/>
    </location>
</feature>
<comment type="caution">
    <text evidence="2">The sequence shown here is derived from an EMBL/GenBank/DDBJ whole genome shotgun (WGS) entry which is preliminary data.</text>
</comment>
<dbReference type="PROSITE" id="PS51257">
    <property type="entry name" value="PROKAR_LIPOPROTEIN"/>
    <property type="match status" value="1"/>
</dbReference>
<evidence type="ECO:0000313" key="2">
    <source>
        <dbReference type="EMBL" id="MCF2563841.1"/>
    </source>
</evidence>
<sequence>MRKFFYLAMVSVAAIFAGCSNDEDALQTTDLLKDTPINVDVMVSGIHTRAGYDNIALPTMFYLSIDQNGTKYDYTNIVMKCEEGKWVAYESADENAAKKQLLWEGSTNAEGTANPVTVTAATFPLPADATSYTLSAQTNQSTADAVKASDHLYYPSNAVKPSIDGISLSLGHIMSKIAVKLTLGTEYAGIESNPITSVTAFGASANATYSPAAATPWSNQSSASEIRLFPSVEYDSENRTATYEAILVPQTIGANTFGVEIRIGEKTYEWKSANAFTLTGGKNCTLEMSVGNANSTNTNE</sequence>
<proteinExistence type="predicted"/>
<dbReference type="InterPro" id="IPR025049">
    <property type="entry name" value="Mfa-like_1"/>
</dbReference>
<dbReference type="Gene3D" id="2.60.40.2630">
    <property type="match status" value="1"/>
</dbReference>
<keyword evidence="1" id="KW-0732">Signal</keyword>
<feature type="signal peptide" evidence="1">
    <location>
        <begin position="1"/>
        <end position="22"/>
    </location>
</feature>
<reference evidence="2 3" key="1">
    <citation type="submission" date="2020-12" db="EMBL/GenBank/DDBJ databases">
        <title>Whole genome sequences of gut porcine anaerobes.</title>
        <authorList>
            <person name="Kubasova T."/>
            <person name="Jahodarova E."/>
            <person name="Rychlik I."/>
        </authorList>
    </citation>
    <scope>NUCLEOTIDE SEQUENCE [LARGE SCALE GENOMIC DNA]</scope>
    <source>
        <strain evidence="2 3">An925</strain>
    </source>
</reference>
<dbReference type="CDD" id="cd13121">
    <property type="entry name" value="BF2867_like_C"/>
    <property type="match status" value="1"/>
</dbReference>
<dbReference type="RefSeq" id="WP_301638076.1">
    <property type="nucleotide sequence ID" value="NZ_JADYTN010000013.1"/>
</dbReference>
<dbReference type="Proteomes" id="UP001200470">
    <property type="component" value="Unassembled WGS sequence"/>
</dbReference>
<keyword evidence="3" id="KW-1185">Reference proteome</keyword>
<protein>
    <submittedName>
        <fullName evidence="2">Fimbrillin family protein</fullName>
    </submittedName>
</protein>
<organism evidence="2 3">
    <name type="scientific">Xylanibacter brevis</name>
    <dbReference type="NCBI Taxonomy" id="83231"/>
    <lineage>
        <taxon>Bacteria</taxon>
        <taxon>Pseudomonadati</taxon>
        <taxon>Bacteroidota</taxon>
        <taxon>Bacteroidia</taxon>
        <taxon>Bacteroidales</taxon>
        <taxon>Prevotellaceae</taxon>
        <taxon>Xylanibacter</taxon>
    </lineage>
</organism>
<dbReference type="Pfam" id="PF13149">
    <property type="entry name" value="Mfa_like_1"/>
    <property type="match status" value="1"/>
</dbReference>
<accession>A0ABS9CIX3</accession>
<name>A0ABS9CIX3_9BACT</name>
<evidence type="ECO:0000256" key="1">
    <source>
        <dbReference type="SAM" id="SignalP"/>
    </source>
</evidence>
<evidence type="ECO:0000313" key="3">
    <source>
        <dbReference type="Proteomes" id="UP001200470"/>
    </source>
</evidence>
<gene>
    <name evidence="2" type="ORF">I6E12_06920</name>
</gene>
<dbReference type="EMBL" id="JADYTN010000013">
    <property type="protein sequence ID" value="MCF2563841.1"/>
    <property type="molecule type" value="Genomic_DNA"/>
</dbReference>